<dbReference type="GO" id="GO:0007165">
    <property type="term" value="P:signal transduction"/>
    <property type="evidence" value="ECO:0007669"/>
    <property type="project" value="InterPro"/>
</dbReference>
<dbReference type="InterPro" id="IPR042197">
    <property type="entry name" value="Apaf_helical"/>
</dbReference>
<organism evidence="5 6">
    <name type="scientific">Amborella trichopoda</name>
    <dbReference type="NCBI Taxonomy" id="13333"/>
    <lineage>
        <taxon>Eukaryota</taxon>
        <taxon>Viridiplantae</taxon>
        <taxon>Streptophyta</taxon>
        <taxon>Embryophyta</taxon>
        <taxon>Tracheophyta</taxon>
        <taxon>Spermatophyta</taxon>
        <taxon>Magnoliopsida</taxon>
        <taxon>Amborellales</taxon>
        <taxon>Amborellaceae</taxon>
        <taxon>Amborella</taxon>
    </lineage>
</organism>
<keyword evidence="6" id="KW-1185">Reference proteome</keyword>
<dbReference type="SMART" id="SM00255">
    <property type="entry name" value="TIR"/>
    <property type="match status" value="1"/>
</dbReference>
<evidence type="ECO:0000313" key="5">
    <source>
        <dbReference type="EMBL" id="ERN15171.1"/>
    </source>
</evidence>
<evidence type="ECO:0000256" key="1">
    <source>
        <dbReference type="ARBA" id="ARBA00022614"/>
    </source>
</evidence>
<dbReference type="Pfam" id="PF13855">
    <property type="entry name" value="LRR_8"/>
    <property type="match status" value="1"/>
</dbReference>
<dbReference type="InterPro" id="IPR036390">
    <property type="entry name" value="WH_DNA-bd_sf"/>
</dbReference>
<dbReference type="Proteomes" id="UP000017836">
    <property type="component" value="Unassembled WGS sequence"/>
</dbReference>
<dbReference type="SUPFAM" id="SSF46785">
    <property type="entry name" value="Winged helix' DNA-binding domain"/>
    <property type="match status" value="1"/>
</dbReference>
<keyword evidence="2" id="KW-0677">Repeat</keyword>
<dbReference type="GO" id="GO:0043531">
    <property type="term" value="F:ADP binding"/>
    <property type="evidence" value="ECO:0007669"/>
    <property type="project" value="InterPro"/>
</dbReference>
<dbReference type="InterPro" id="IPR001611">
    <property type="entry name" value="Leu-rich_rpt"/>
</dbReference>
<dbReference type="STRING" id="13333.U5CPS8"/>
<dbReference type="Gene3D" id="3.80.10.10">
    <property type="entry name" value="Ribonuclease Inhibitor"/>
    <property type="match status" value="3"/>
</dbReference>
<dbReference type="PROSITE" id="PS51450">
    <property type="entry name" value="LRR"/>
    <property type="match status" value="1"/>
</dbReference>
<dbReference type="Gene3D" id="3.40.50.10140">
    <property type="entry name" value="Toll/interleukin-1 receptor homology (TIR) domain"/>
    <property type="match status" value="1"/>
</dbReference>
<evidence type="ECO:0000256" key="3">
    <source>
        <dbReference type="ARBA" id="ARBA00022821"/>
    </source>
</evidence>
<dbReference type="Pfam" id="PF01582">
    <property type="entry name" value="TIR"/>
    <property type="match status" value="1"/>
</dbReference>
<dbReference type="InterPro" id="IPR032675">
    <property type="entry name" value="LRR_dom_sf"/>
</dbReference>
<dbReference type="InterPro" id="IPR002182">
    <property type="entry name" value="NB-ARC"/>
</dbReference>
<dbReference type="OMA" id="GCTCLEM"/>
<sequence length="1015" mass="114653">MEVFLNFCDLDTGKTFTSHLKKALDVSGISAFLPTQQQQQLSDIQRAIEKCEVFIAVFSSNYACSSFCLDQISYLLSLSRKRTIFAVFYDVEPSHVRFQKGHFEEAFVDHRNKNGFDEETVQKWRNALKEVVSLSGWEMKNYRTEAKLIEELVNHVSTKLDYETQLHVADYPIGLDSRVADVMRLLDIDANDARMIAIHGMGGIGKTTLAKAVFNKICSSFEGRCFLSNVRESSKTNDGVVSLQKQLLQELFNEGVPNIYSVDRGINVIKARIGSKKVLVVIDDVDNEDQLEKLAGNCDWYSQGSRIIITTRDEHVLNVHKRVDSHHIYELKVLDDTQSLELFSWCAFKRNQPMQEYVQLSKDVTSIAGGLPLALEVLGYYLCDLTSIEEWEDAITELKRIPEDKVMLKLRISFDDLSRETKQIFLDIACFFIGDDKDYAIDIWKGCRFPAAGSIRKLLQRALIKINNKNELWMHDQLRDMGRRIVELENLDDPGRRSRLWSEEDVTTVLKYHMGTLEVRGLMLKGNELERSWELETFKPMTNLKLLSISGVSLIGSFKSISPKLVWLKLQGCPLHYLLGDLSYEELAVLDLSNNDCILEISDIIIQQLFPKLKVLKLRCHNLQRIPRCSLYPNLEKLNLGGCCNLVEITDSIACLGNLVYLNLEDCLNLKKLPDSLGSLAKLKELNVAQCKELSRLPVSMGRMRSLHCLRMQQTAITTLPDDFGCLSNLKDLSMRGSKQLKKLIESFGSLKSLRTLDIYGSSLTRLPSTFSDLCSLEALDVSYCNLKGMIPDDFEKLFSLKTLNLSGNNIKGLPSSMRGLSKLETLSILHCKLLVAIPDLPTSLRYLNAYGCRSLQTLPKLFNLSKLEELHFCNCEHLVAIPELPNSLKYLNASGCKSLQVLPKLSQLSELGRLDVVDCGELSAIQELPTALETLDASNCISLQIIPNLSHLSQLKKLDLRNCKKLIEIQGLSGLISLRYLDLTGCSDHILRGQSLAKKTPATCLLSQPFHFDC</sequence>
<dbReference type="Gene3D" id="1.10.8.430">
    <property type="entry name" value="Helical domain of apoptotic protease-activating factors"/>
    <property type="match status" value="1"/>
</dbReference>
<dbReference type="Pfam" id="PF00931">
    <property type="entry name" value="NB-ARC"/>
    <property type="match status" value="1"/>
</dbReference>
<dbReference type="PROSITE" id="PS50104">
    <property type="entry name" value="TIR"/>
    <property type="match status" value="1"/>
</dbReference>
<protein>
    <recommendedName>
        <fullName evidence="4">TIR domain-containing protein</fullName>
    </recommendedName>
</protein>
<reference evidence="6" key="1">
    <citation type="journal article" date="2013" name="Science">
        <title>The Amborella genome and the evolution of flowering plants.</title>
        <authorList>
            <consortium name="Amborella Genome Project"/>
        </authorList>
    </citation>
    <scope>NUCLEOTIDE SEQUENCE [LARGE SCALE GENOMIC DNA]</scope>
</reference>
<dbReference type="SMART" id="SM00364">
    <property type="entry name" value="LRR_BAC"/>
    <property type="match status" value="6"/>
</dbReference>
<dbReference type="Gene3D" id="3.40.50.300">
    <property type="entry name" value="P-loop containing nucleotide triphosphate hydrolases"/>
    <property type="match status" value="1"/>
</dbReference>
<keyword evidence="1" id="KW-0433">Leucine-rich repeat</keyword>
<dbReference type="eggNOG" id="ENOG502QQJE">
    <property type="taxonomic scope" value="Eukaryota"/>
</dbReference>
<dbReference type="InterPro" id="IPR055414">
    <property type="entry name" value="LRR_R13L4/SHOC2-like"/>
</dbReference>
<gene>
    <name evidence="5" type="ORF">AMTR_s00056p00146390</name>
</gene>
<dbReference type="SUPFAM" id="SSF52058">
    <property type="entry name" value="L domain-like"/>
    <property type="match status" value="2"/>
</dbReference>
<evidence type="ECO:0000259" key="4">
    <source>
        <dbReference type="PROSITE" id="PS50104"/>
    </source>
</evidence>
<keyword evidence="3" id="KW-0611">Plant defense</keyword>
<dbReference type="InterPro" id="IPR058192">
    <property type="entry name" value="WHD_ROQ1-like"/>
</dbReference>
<dbReference type="Pfam" id="PF23282">
    <property type="entry name" value="WHD_ROQ1"/>
    <property type="match status" value="1"/>
</dbReference>
<accession>U5CPS8</accession>
<proteinExistence type="predicted"/>
<dbReference type="SMART" id="SM00369">
    <property type="entry name" value="LRR_TYP"/>
    <property type="match status" value="6"/>
</dbReference>
<name>U5CPS8_AMBTC</name>
<dbReference type="InterPro" id="IPR035897">
    <property type="entry name" value="Toll_tir_struct_dom_sf"/>
</dbReference>
<dbReference type="PANTHER" id="PTHR11017:SF385">
    <property type="entry name" value="DISEASE RESISTANCE PROTEIN (TIR-NBS-LRR CLASS)-RELATED"/>
    <property type="match status" value="1"/>
</dbReference>
<dbReference type="GO" id="GO:0051707">
    <property type="term" value="P:response to other organism"/>
    <property type="evidence" value="ECO:0007669"/>
    <property type="project" value="UniProtKB-ARBA"/>
</dbReference>
<dbReference type="EMBL" id="KI392510">
    <property type="protein sequence ID" value="ERN15171.1"/>
    <property type="molecule type" value="Genomic_DNA"/>
</dbReference>
<dbReference type="PRINTS" id="PR00364">
    <property type="entry name" value="DISEASERSIST"/>
</dbReference>
<dbReference type="Gramene" id="ERN15171">
    <property type="protein sequence ID" value="ERN15171"/>
    <property type="gene ID" value="AMTR_s00056p00146390"/>
</dbReference>
<evidence type="ECO:0000313" key="6">
    <source>
        <dbReference type="Proteomes" id="UP000017836"/>
    </source>
</evidence>
<evidence type="ECO:0000256" key="2">
    <source>
        <dbReference type="ARBA" id="ARBA00022737"/>
    </source>
</evidence>
<dbReference type="InterPro" id="IPR044974">
    <property type="entry name" value="Disease_R_plants"/>
</dbReference>
<dbReference type="SUPFAM" id="SSF52200">
    <property type="entry name" value="Toll/Interleukin receptor TIR domain"/>
    <property type="match status" value="1"/>
</dbReference>
<dbReference type="InterPro" id="IPR027417">
    <property type="entry name" value="P-loop_NTPase"/>
</dbReference>
<dbReference type="InterPro" id="IPR000157">
    <property type="entry name" value="TIR_dom"/>
</dbReference>
<dbReference type="AlphaFoldDB" id="U5CPS8"/>
<dbReference type="GO" id="GO:0006952">
    <property type="term" value="P:defense response"/>
    <property type="evidence" value="ECO:0007669"/>
    <property type="project" value="UniProtKB-KW"/>
</dbReference>
<dbReference type="Pfam" id="PF23598">
    <property type="entry name" value="LRR_14"/>
    <property type="match status" value="1"/>
</dbReference>
<dbReference type="PANTHER" id="PTHR11017">
    <property type="entry name" value="LEUCINE-RICH REPEAT-CONTAINING PROTEIN"/>
    <property type="match status" value="1"/>
</dbReference>
<feature type="domain" description="TIR" evidence="4">
    <location>
        <begin position="1"/>
        <end position="160"/>
    </location>
</feature>
<dbReference type="InterPro" id="IPR003591">
    <property type="entry name" value="Leu-rich_rpt_typical-subtyp"/>
</dbReference>
<dbReference type="SUPFAM" id="SSF52540">
    <property type="entry name" value="P-loop containing nucleoside triphosphate hydrolases"/>
    <property type="match status" value="1"/>
</dbReference>
<dbReference type="HOGENOM" id="CLU_001561_1_2_1"/>